<dbReference type="GO" id="GO:0098003">
    <property type="term" value="P:viral tail assembly"/>
    <property type="evidence" value="ECO:0007669"/>
    <property type="project" value="UniProtKB-KW"/>
</dbReference>
<sequence length="1067" mass="117618">MTNVIDILVSKQAQAELDKVIASLKVTHEEIIKINQQGLKINSGSTPKNPVDLNATIKQNEELARKYKEQEEKLKQLNAQKQKAQVRTSEEIVNQRALAQASDRQARATSNLVGAMANLNAKHQQAKKTLQDLIASQTASNAQIRKAQREYDALDRRVVNANNAVRQFNYNVGNYPRQAVASIRNLMSAFGLFGGVYLFASAVKSAFKTIKDFDKANADLAATMGKSRKEISALTDDQKRLGASTKFTATEVAGLQKEYAKLGFTQTEILNATEATLSLAAAVETDLANASMVAGSTLRGFGLDASEMGRVVDVMAKSFTSSALDIENFRESMKYVAPIAKASGVSIEFTTAMLGKLADAGIKGSQAGTALRRILAEMAKTGKPASQALDLVAKSGISVGDAMDEVGRNAQTALLVLSKSKDGINELAKSLDNAAGSAKAMADIQLDSLEGKITLLTSAWDGFILSLEDGSGTGGAAIGRLIDNFTELLNKLSLLEAYGDKKGKIFFENWKKGVSGLVPKETLDAVDYFNRELEKTTKIADGQEKIINNLKKQIEAEKETFGYKYLANKGKAVDLEKELIEATKKYNASLSAKEYLETSIKEKSAERLRLESEFITAFTLRNKQVSQSVALDYAKIKTDAQLKREIGLLTLVEDKNTEGKKKNNKEKKESEILTIGSEKWINKQISDLRELNSTLSTTTEEYQVGVGAIKFYEQWLERLRGTSKKVKDELDGVSLDLGGSEFLTDIDGDELMRQGDELRAWYKEFREGFQDDFWANSGFDKINFIIENFDKLKESGTDMALAISEAFQQAFNTISTMSDANYQTMFSNLERQRDVSILFAGESTTAREEIERVYEERRKRIQRQQAESQKRLAMFNIATNTAQAVMATYAKLGFPAGIPLAIAVGAIGAVQLAMTAAQPIPQFYKGTQNAPEGLAWTDEKGAELHTDSKGNIKDYGSSKGARLKKLDKGDKIYTATQTKKMMDLYGFNQDFNNIMLTNGISTSNFNNNSVNLEPLNARLDRLTNVVANKSEFTMVNNESGTKYYERVNGQRRELVNSVLTMKSRTIK</sequence>
<evidence type="ECO:0000256" key="2">
    <source>
        <dbReference type="ARBA" id="ARBA00022612"/>
    </source>
</evidence>
<dbReference type="NCBIfam" id="TIGR01760">
    <property type="entry name" value="tape_meas_TP901"/>
    <property type="match status" value="1"/>
</dbReference>
<name>A0A6B9L9R0_9CAUD</name>
<keyword evidence="2" id="KW-1188">Viral release from host cell</keyword>
<dbReference type="EMBL" id="MN812207">
    <property type="protein sequence ID" value="QHB38752.1"/>
    <property type="molecule type" value="Genomic_DNA"/>
</dbReference>
<gene>
    <name evidence="5" type="ORF">hattifnatt91_gp067</name>
</gene>
<dbReference type="PANTHER" id="PTHR37813">
    <property type="entry name" value="FELS-2 PROPHAGE PROTEIN"/>
    <property type="match status" value="1"/>
</dbReference>
<keyword evidence="3" id="KW-0175">Coiled coil</keyword>
<keyword evidence="1" id="KW-1245">Viral tail assembly</keyword>
<feature type="domain" description="Phage tail tape measure protein" evidence="4">
    <location>
        <begin position="237"/>
        <end position="425"/>
    </location>
</feature>
<dbReference type="Proteomes" id="UP000464036">
    <property type="component" value="Segment"/>
</dbReference>
<keyword evidence="6" id="KW-1185">Reference proteome</keyword>
<feature type="coiled-coil region" evidence="3">
    <location>
        <begin position="116"/>
        <end position="164"/>
    </location>
</feature>
<evidence type="ECO:0000313" key="6">
    <source>
        <dbReference type="Proteomes" id="UP000464036"/>
    </source>
</evidence>
<feature type="coiled-coil region" evidence="3">
    <location>
        <begin position="53"/>
        <end position="87"/>
    </location>
</feature>
<dbReference type="Pfam" id="PF10145">
    <property type="entry name" value="PhageMin_Tail"/>
    <property type="match status" value="1"/>
</dbReference>
<evidence type="ECO:0000256" key="3">
    <source>
        <dbReference type="SAM" id="Coils"/>
    </source>
</evidence>
<dbReference type="PANTHER" id="PTHR37813:SF1">
    <property type="entry name" value="FELS-2 PROPHAGE PROTEIN"/>
    <property type="match status" value="1"/>
</dbReference>
<accession>A0A6B9L9R0</accession>
<reference evidence="5 6" key="1">
    <citation type="journal article" date="2020" name="Viruses">
        <title>Diversity and Host Interactions Among Virulent and Temperate Baltic Sea Flavobacterium Phages.</title>
        <authorList>
            <person name="Nilsson E."/>
            <person name="Bayfield O.W."/>
            <person name="Lundin D."/>
            <person name="Antson A.A."/>
            <person name="Holmfeldt K."/>
        </authorList>
    </citation>
    <scope>NUCLEOTIDE SEQUENCE [LARGE SCALE GENOMIC DNA]</scope>
</reference>
<protein>
    <submittedName>
        <fullName evidence="5">Tail tape measure protein</fullName>
    </submittedName>
</protein>
<feature type="coiled-coil region" evidence="3">
    <location>
        <begin position="533"/>
        <end position="560"/>
    </location>
</feature>
<dbReference type="InterPro" id="IPR010090">
    <property type="entry name" value="Phage_tape_meas"/>
</dbReference>
<organism evidence="5 6">
    <name type="scientific">Flavobacterium phage vB_FspS_hattifnatt9-1</name>
    <dbReference type="NCBI Taxonomy" id="2686246"/>
    <lineage>
        <taxon>Viruses</taxon>
        <taxon>Duplodnaviria</taxon>
        <taxon>Heunggongvirae</taxon>
        <taxon>Uroviricota</taxon>
        <taxon>Caudoviricetes</taxon>
        <taxon>Hattifnattvirus</taxon>
        <taxon>Hattifnattvirus hattifnatt</taxon>
    </lineage>
</organism>
<evidence type="ECO:0000313" key="5">
    <source>
        <dbReference type="EMBL" id="QHB38752.1"/>
    </source>
</evidence>
<evidence type="ECO:0000259" key="4">
    <source>
        <dbReference type="Pfam" id="PF10145"/>
    </source>
</evidence>
<evidence type="ECO:0000256" key="1">
    <source>
        <dbReference type="ARBA" id="ARBA00022465"/>
    </source>
</evidence>
<proteinExistence type="predicted"/>